<evidence type="ECO:0000256" key="4">
    <source>
        <dbReference type="ARBA" id="ARBA00022827"/>
    </source>
</evidence>
<evidence type="ECO:0000259" key="10">
    <source>
        <dbReference type="Pfam" id="PF01494"/>
    </source>
</evidence>
<dbReference type="GO" id="GO:0004502">
    <property type="term" value="F:kynurenine 3-monooxygenase activity"/>
    <property type="evidence" value="ECO:0007669"/>
    <property type="project" value="UniProtKB-UniRule"/>
</dbReference>
<evidence type="ECO:0000256" key="1">
    <source>
        <dbReference type="ARBA" id="ARBA00001974"/>
    </source>
</evidence>
<keyword evidence="5 9" id="KW-0521">NADP</keyword>
<dbReference type="GO" id="GO:0009435">
    <property type="term" value="P:NAD+ biosynthetic process"/>
    <property type="evidence" value="ECO:0007669"/>
    <property type="project" value="UniProtKB-UniPathway"/>
</dbReference>
<keyword evidence="4 9" id="KW-0274">FAD</keyword>
<dbReference type="GO" id="GO:0070189">
    <property type="term" value="P:kynurenine metabolic process"/>
    <property type="evidence" value="ECO:0007669"/>
    <property type="project" value="TreeGrafter"/>
</dbReference>
<comment type="caution">
    <text evidence="11">The sequence shown here is derived from an EMBL/GenBank/DDBJ whole genome shotgun (WGS) entry which is preliminary data.</text>
</comment>
<comment type="catalytic activity">
    <reaction evidence="8 9">
        <text>L-kynurenine + NADPH + O2 + H(+) = 3-hydroxy-L-kynurenine + NADP(+) + H2O</text>
        <dbReference type="Rhea" id="RHEA:20545"/>
        <dbReference type="ChEBI" id="CHEBI:15377"/>
        <dbReference type="ChEBI" id="CHEBI:15378"/>
        <dbReference type="ChEBI" id="CHEBI:15379"/>
        <dbReference type="ChEBI" id="CHEBI:57783"/>
        <dbReference type="ChEBI" id="CHEBI:57959"/>
        <dbReference type="ChEBI" id="CHEBI:58125"/>
        <dbReference type="ChEBI" id="CHEBI:58349"/>
        <dbReference type="EC" id="1.14.13.9"/>
    </reaction>
</comment>
<dbReference type="Gene3D" id="3.50.50.60">
    <property type="entry name" value="FAD/NAD(P)-binding domain"/>
    <property type="match status" value="1"/>
</dbReference>
<dbReference type="InterPro" id="IPR036188">
    <property type="entry name" value="FAD/NAD-bd_sf"/>
</dbReference>
<evidence type="ECO:0000256" key="9">
    <source>
        <dbReference type="HAMAP-Rule" id="MF_01971"/>
    </source>
</evidence>
<sequence length="450" mass="50903">MNKRSVTILGAGLVGSVLAVLLRKRGYEVTIYERRPDMRKEIIGAGRSINLAMSNRGWKALELAGLREDIEAIAIPMPGRFLHQEDGSSAFQSYGKNGEAIYSVSRGELNKKLMDLAENNGVTIHFNQRCTKVDTATNTIYLQEDNETTEIKCDLLFGADGAFSSLRTAMAFNDRTNFSQFYIEAGYKELNIPAGPNGEWLIEKNALHIWPRHNYMMIALPNIDGSFTCTLFFPFEGEPSFESIKTEEEVRTFFNKQFPDAIPLMPTLVEDFMNNPVSSLITTKIFPWRNADKSCLIGDAAHAIVPFYGQGMNAGFEDCSVLEELMEAHGEDWETILSSFEQKRKPNADAVADLALNNFIEMRDKVADPVFLERKKIEKELGRRYAGRFNSVYEMVSFSHTPYAYALHCTKAQDVLLSKIMAEGDFFVNVEKPEFVSQLENWIEEYEALV</sequence>
<comment type="similarity">
    <text evidence="9">Belongs to the aromatic-ring hydroxylase family. KMO subfamily.</text>
</comment>
<evidence type="ECO:0000256" key="6">
    <source>
        <dbReference type="ARBA" id="ARBA00023002"/>
    </source>
</evidence>
<reference evidence="11 12" key="1">
    <citation type="submission" date="2019-09" db="EMBL/GenBank/DDBJ databases">
        <title>Genome sequence and assembly of Taibaiella sp.</title>
        <authorList>
            <person name="Chhetri G."/>
        </authorList>
    </citation>
    <scope>NUCLEOTIDE SEQUENCE [LARGE SCALE GENOMIC DNA]</scope>
    <source>
        <strain evidence="11 12">KVB11</strain>
    </source>
</reference>
<comment type="function">
    <text evidence="9">Catalyzes the hydroxylation of L-kynurenine (L-Kyn) to form 3-hydroxy-L-kynurenine (L-3OHKyn). Required for synthesis of quinolinic acid.</text>
</comment>
<evidence type="ECO:0000256" key="3">
    <source>
        <dbReference type="ARBA" id="ARBA00022642"/>
    </source>
</evidence>
<name>A0A5M6CHH8_9BACT</name>
<dbReference type="Proteomes" id="UP000323632">
    <property type="component" value="Unassembled WGS sequence"/>
</dbReference>
<dbReference type="Pfam" id="PF01494">
    <property type="entry name" value="FAD_binding_3"/>
    <property type="match status" value="1"/>
</dbReference>
<dbReference type="GO" id="GO:0006569">
    <property type="term" value="P:L-tryptophan catabolic process"/>
    <property type="evidence" value="ECO:0007669"/>
    <property type="project" value="UniProtKB-UniRule"/>
</dbReference>
<dbReference type="HAMAP" id="MF_01971">
    <property type="entry name" value="Kynurenine_monooxygenase"/>
    <property type="match status" value="1"/>
</dbReference>
<keyword evidence="12" id="KW-1185">Reference proteome</keyword>
<evidence type="ECO:0000313" key="12">
    <source>
        <dbReference type="Proteomes" id="UP000323632"/>
    </source>
</evidence>
<dbReference type="EC" id="1.14.13.9" evidence="9"/>
<dbReference type="GO" id="GO:0071949">
    <property type="term" value="F:FAD binding"/>
    <property type="evidence" value="ECO:0007669"/>
    <property type="project" value="InterPro"/>
</dbReference>
<dbReference type="EMBL" id="VWSH01000003">
    <property type="protein sequence ID" value="KAA5533382.1"/>
    <property type="molecule type" value="Genomic_DNA"/>
</dbReference>
<dbReference type="FunFam" id="3.50.50.60:FF:000185">
    <property type="entry name" value="Kynurenine 3-monooxygenase"/>
    <property type="match status" value="1"/>
</dbReference>
<gene>
    <name evidence="9" type="primary">kmo</name>
    <name evidence="11" type="ORF">F0919_12630</name>
</gene>
<evidence type="ECO:0000256" key="7">
    <source>
        <dbReference type="ARBA" id="ARBA00023033"/>
    </source>
</evidence>
<feature type="domain" description="FAD-binding" evidence="10">
    <location>
        <begin position="5"/>
        <end position="354"/>
    </location>
</feature>
<dbReference type="AlphaFoldDB" id="A0A5M6CHH8"/>
<keyword evidence="2 9" id="KW-0285">Flavoprotein</keyword>
<dbReference type="RefSeq" id="WP_150033129.1">
    <property type="nucleotide sequence ID" value="NZ_VWSH01000003.1"/>
</dbReference>
<dbReference type="InterPro" id="IPR002938">
    <property type="entry name" value="FAD-bd"/>
</dbReference>
<dbReference type="SUPFAM" id="SSF51905">
    <property type="entry name" value="FAD/NAD(P)-binding domain"/>
    <property type="match status" value="1"/>
</dbReference>
<dbReference type="GO" id="GO:0043420">
    <property type="term" value="P:anthranilate metabolic process"/>
    <property type="evidence" value="ECO:0007669"/>
    <property type="project" value="UniProtKB-UniRule"/>
</dbReference>
<keyword evidence="6 9" id="KW-0560">Oxidoreductase</keyword>
<dbReference type="InterPro" id="IPR027545">
    <property type="entry name" value="Kynurenine_monooxygenase"/>
</dbReference>
<evidence type="ECO:0000256" key="2">
    <source>
        <dbReference type="ARBA" id="ARBA00022630"/>
    </source>
</evidence>
<comment type="pathway">
    <text evidence="9">Cofactor biosynthesis; NAD(+) biosynthesis; quinolinate from L-kynurenine: step 1/3.</text>
</comment>
<accession>A0A5M6CHH8</accession>
<dbReference type="PANTHER" id="PTHR46028">
    <property type="entry name" value="KYNURENINE 3-MONOOXYGENASE"/>
    <property type="match status" value="1"/>
</dbReference>
<keyword evidence="7 9" id="KW-0503">Monooxygenase</keyword>
<proteinExistence type="inferred from homology"/>
<evidence type="ECO:0000313" key="11">
    <source>
        <dbReference type="EMBL" id="KAA5533382.1"/>
    </source>
</evidence>
<keyword evidence="3 9" id="KW-0662">Pyridine nucleotide biosynthesis</keyword>
<dbReference type="PRINTS" id="PR00420">
    <property type="entry name" value="RNGMNOXGNASE"/>
</dbReference>
<protein>
    <recommendedName>
        <fullName evidence="9">Kynurenine 3-monooxygenase</fullName>
        <ecNumber evidence="9">1.14.13.9</ecNumber>
    </recommendedName>
    <alternativeName>
        <fullName evidence="9">Kynurenine 3-hydroxylase</fullName>
    </alternativeName>
</protein>
<comment type="cofactor">
    <cofactor evidence="1 9">
        <name>FAD</name>
        <dbReference type="ChEBI" id="CHEBI:57692"/>
    </cofactor>
</comment>
<dbReference type="GO" id="GO:0019805">
    <property type="term" value="P:quinolinate biosynthetic process"/>
    <property type="evidence" value="ECO:0007669"/>
    <property type="project" value="UniProtKB-UniRule"/>
</dbReference>
<dbReference type="PANTHER" id="PTHR46028:SF2">
    <property type="entry name" value="KYNURENINE 3-MONOOXYGENASE"/>
    <property type="match status" value="1"/>
</dbReference>
<dbReference type="UniPathway" id="UPA00253">
    <property type="reaction ID" value="UER00328"/>
</dbReference>
<organism evidence="11 12">
    <name type="scientific">Taibaiella lutea</name>
    <dbReference type="NCBI Taxonomy" id="2608001"/>
    <lineage>
        <taxon>Bacteria</taxon>
        <taxon>Pseudomonadati</taxon>
        <taxon>Bacteroidota</taxon>
        <taxon>Chitinophagia</taxon>
        <taxon>Chitinophagales</taxon>
        <taxon>Chitinophagaceae</taxon>
        <taxon>Taibaiella</taxon>
    </lineage>
</organism>
<evidence type="ECO:0000256" key="8">
    <source>
        <dbReference type="ARBA" id="ARBA00047818"/>
    </source>
</evidence>
<evidence type="ECO:0000256" key="5">
    <source>
        <dbReference type="ARBA" id="ARBA00022857"/>
    </source>
</evidence>